<keyword evidence="2" id="KW-0964">Secreted</keyword>
<organism evidence="9 10">
    <name type="scientific">Streptomyces asoensis</name>
    <dbReference type="NCBI Taxonomy" id="249586"/>
    <lineage>
        <taxon>Bacteria</taxon>
        <taxon>Bacillati</taxon>
        <taxon>Actinomycetota</taxon>
        <taxon>Actinomycetes</taxon>
        <taxon>Kitasatosporales</taxon>
        <taxon>Streptomycetaceae</taxon>
        <taxon>Streptomyces</taxon>
    </lineage>
</organism>
<evidence type="ECO:0000313" key="9">
    <source>
        <dbReference type="EMBL" id="GHI60154.1"/>
    </source>
</evidence>
<comment type="caution">
    <text evidence="9">The sequence shown here is derived from an EMBL/GenBank/DDBJ whole genome shotgun (WGS) entry which is preliminary data.</text>
</comment>
<name>A0ABQ3RWA9_9ACTN</name>
<proteinExistence type="predicted"/>
<comment type="subcellular location">
    <subcellularLocation>
        <location evidence="1">Secreted</location>
    </subcellularLocation>
</comment>
<keyword evidence="4" id="KW-0378">Hydrolase</keyword>
<keyword evidence="6" id="KW-0326">Glycosidase</keyword>
<evidence type="ECO:0000256" key="6">
    <source>
        <dbReference type="ARBA" id="ARBA00023295"/>
    </source>
</evidence>
<dbReference type="Pfam" id="PF07335">
    <property type="entry name" value="Glyco_hydro_75"/>
    <property type="match status" value="1"/>
</dbReference>
<feature type="region of interest" description="Disordered" evidence="8">
    <location>
        <begin position="272"/>
        <end position="360"/>
    </location>
</feature>
<dbReference type="EMBL" id="BNEB01000002">
    <property type="protein sequence ID" value="GHI60154.1"/>
    <property type="molecule type" value="Genomic_DNA"/>
</dbReference>
<keyword evidence="7" id="KW-0624">Polysaccharide degradation</keyword>
<gene>
    <name evidence="9" type="ORF">Saso_18040</name>
</gene>
<evidence type="ECO:0000256" key="3">
    <source>
        <dbReference type="ARBA" id="ARBA00022729"/>
    </source>
</evidence>
<protein>
    <recommendedName>
        <fullName evidence="11">Secreted protein</fullName>
    </recommendedName>
</protein>
<evidence type="ECO:0000256" key="8">
    <source>
        <dbReference type="SAM" id="MobiDB-lite"/>
    </source>
</evidence>
<keyword evidence="5" id="KW-0119">Carbohydrate metabolism</keyword>
<evidence type="ECO:0000256" key="7">
    <source>
        <dbReference type="ARBA" id="ARBA00023326"/>
    </source>
</evidence>
<evidence type="ECO:0008006" key="11">
    <source>
        <dbReference type="Google" id="ProtNLM"/>
    </source>
</evidence>
<dbReference type="PANTHER" id="PTHR42061">
    <property type="entry name" value="ENDO-CHITOSANASE"/>
    <property type="match status" value="1"/>
</dbReference>
<keyword evidence="3" id="KW-0732">Signal</keyword>
<evidence type="ECO:0000313" key="10">
    <source>
        <dbReference type="Proteomes" id="UP000649259"/>
    </source>
</evidence>
<evidence type="ECO:0000256" key="5">
    <source>
        <dbReference type="ARBA" id="ARBA00023277"/>
    </source>
</evidence>
<reference evidence="10" key="1">
    <citation type="submission" date="2023-07" db="EMBL/GenBank/DDBJ databases">
        <title>Whole genome shotgun sequence of Streptomyces cacaoi subsp. asoensis NBRC 13813.</title>
        <authorList>
            <person name="Komaki H."/>
            <person name="Tamura T."/>
        </authorList>
    </citation>
    <scope>NUCLEOTIDE SEQUENCE [LARGE SCALE GENOMIC DNA]</scope>
    <source>
        <strain evidence="10">NBRC 13813</strain>
    </source>
</reference>
<evidence type="ECO:0000256" key="2">
    <source>
        <dbReference type="ARBA" id="ARBA00022525"/>
    </source>
</evidence>
<feature type="compositionally biased region" description="Acidic residues" evidence="8">
    <location>
        <begin position="347"/>
        <end position="360"/>
    </location>
</feature>
<sequence>MPRTRDPVLRTAPSEVARECVRHQIVQSVCPCPPREVRIVRAQSLTLAAAGLALLAPTAPLAAPHPSVGAAGAAAPRREGSVRAADLLARVRDCTEVSRGRYRADDGTPATIPVCGTDGAVFWKADMDIDCDGRPGVECNSRTDPLFSGATAYQQSDGRYLSAETLPYIVVPGVSDIWDHRDHGVHGGSVAAVVYRDRVQYAVVGDTGPTGIIGEASYATAKALGIRPDPRGGGTPSGVTYIVFKNSRATPIESHASAVEVGERLAKQFVRATKQETRPPQAPADEWAPNGLTEPPRAEGGTGTGDSGAAVPEDARTPVEAPDPGTDQAATGDDGTRDDQDAPAAPETEDEPDDATDTGD</sequence>
<keyword evidence="10" id="KW-1185">Reference proteome</keyword>
<accession>A0ABQ3RWA9</accession>
<dbReference type="PANTHER" id="PTHR42061:SF6">
    <property type="entry name" value="ENDO-CHITOSANASE"/>
    <property type="match status" value="1"/>
</dbReference>
<dbReference type="InterPro" id="IPR009939">
    <property type="entry name" value="Chitosanase_fungal"/>
</dbReference>
<evidence type="ECO:0000256" key="4">
    <source>
        <dbReference type="ARBA" id="ARBA00022801"/>
    </source>
</evidence>
<dbReference type="Proteomes" id="UP000649259">
    <property type="component" value="Unassembled WGS sequence"/>
</dbReference>
<evidence type="ECO:0000256" key="1">
    <source>
        <dbReference type="ARBA" id="ARBA00004613"/>
    </source>
</evidence>